<name>X1FGI9_9ZZZZ</name>
<sequence length="159" mass="18242">MAASVYIETTIPSAHKTTRQDPHSVARREDTHRWWQRQRQHYDCFTSQEVLDELSTGDFAGASEALDLISDMPLLEITEDVRAISEVYVREKLMPGPAGRGDSLHMALASYHEVDFLLTWNIRHFANPNKHQHLVVVNRRLALLTPDVVTPEVLWLQDT</sequence>
<feature type="region of interest" description="Disordered" evidence="1">
    <location>
        <begin position="8"/>
        <end position="27"/>
    </location>
</feature>
<dbReference type="CDD" id="cd18687">
    <property type="entry name" value="PIN_VapC-like"/>
    <property type="match status" value="1"/>
</dbReference>
<evidence type="ECO:0008006" key="3">
    <source>
        <dbReference type="Google" id="ProtNLM"/>
    </source>
</evidence>
<evidence type="ECO:0000313" key="2">
    <source>
        <dbReference type="EMBL" id="GAH44761.1"/>
    </source>
</evidence>
<dbReference type="AlphaFoldDB" id="X1FGI9"/>
<comment type="caution">
    <text evidence="2">The sequence shown here is derived from an EMBL/GenBank/DDBJ whole genome shotgun (WGS) entry which is preliminary data.</text>
</comment>
<protein>
    <recommendedName>
        <fullName evidence="3">PIN domain-containing protein</fullName>
    </recommendedName>
</protein>
<reference evidence="2" key="1">
    <citation type="journal article" date="2014" name="Front. Microbiol.">
        <title>High frequency of phylogenetically diverse reductive dehalogenase-homologous genes in deep subseafloor sedimentary metagenomes.</title>
        <authorList>
            <person name="Kawai M."/>
            <person name="Futagami T."/>
            <person name="Toyoda A."/>
            <person name="Takaki Y."/>
            <person name="Nishi S."/>
            <person name="Hori S."/>
            <person name="Arai W."/>
            <person name="Tsubouchi T."/>
            <person name="Morono Y."/>
            <person name="Uchiyama I."/>
            <person name="Ito T."/>
            <person name="Fujiyama A."/>
            <person name="Inagaki F."/>
            <person name="Takami H."/>
        </authorList>
    </citation>
    <scope>NUCLEOTIDE SEQUENCE</scope>
    <source>
        <strain evidence="2">Expedition CK06-06</strain>
    </source>
</reference>
<accession>X1FGI9</accession>
<feature type="compositionally biased region" description="Basic and acidic residues" evidence="1">
    <location>
        <begin position="18"/>
        <end position="27"/>
    </location>
</feature>
<organism evidence="2">
    <name type="scientific">marine sediment metagenome</name>
    <dbReference type="NCBI Taxonomy" id="412755"/>
    <lineage>
        <taxon>unclassified sequences</taxon>
        <taxon>metagenomes</taxon>
        <taxon>ecological metagenomes</taxon>
    </lineage>
</organism>
<evidence type="ECO:0000256" key="1">
    <source>
        <dbReference type="SAM" id="MobiDB-lite"/>
    </source>
</evidence>
<proteinExistence type="predicted"/>
<dbReference type="EMBL" id="BARU01006063">
    <property type="protein sequence ID" value="GAH44761.1"/>
    <property type="molecule type" value="Genomic_DNA"/>
</dbReference>
<dbReference type="InterPro" id="IPR029060">
    <property type="entry name" value="PIN-like_dom_sf"/>
</dbReference>
<gene>
    <name evidence="2" type="ORF">S03H2_11911</name>
</gene>
<dbReference type="SUPFAM" id="SSF88723">
    <property type="entry name" value="PIN domain-like"/>
    <property type="match status" value="1"/>
</dbReference>